<comment type="caution">
    <text evidence="1">The sequence shown here is derived from an EMBL/GenBank/DDBJ whole genome shotgun (WGS) entry which is preliminary data.</text>
</comment>
<organism evidence="1 2">
    <name type="scientific">Luteipulveratus halotolerans</name>
    <dbReference type="NCBI Taxonomy" id="1631356"/>
    <lineage>
        <taxon>Bacteria</taxon>
        <taxon>Bacillati</taxon>
        <taxon>Actinomycetota</taxon>
        <taxon>Actinomycetes</taxon>
        <taxon>Micrococcales</taxon>
        <taxon>Dermacoccaceae</taxon>
        <taxon>Luteipulveratus</taxon>
    </lineage>
</organism>
<sequence>MDSTTRRRPTPIPRDTTGLTWRYRFFWRLEYAVLHWGGPPQPALDRDPREKLRRERAAKVEAARAELTRGATDE</sequence>
<dbReference type="AlphaFoldDB" id="A0A0L6CL62"/>
<gene>
    <name evidence="1" type="ORF">VV01_16560</name>
</gene>
<proteinExistence type="predicted"/>
<evidence type="ECO:0000313" key="1">
    <source>
        <dbReference type="EMBL" id="KNX38390.1"/>
    </source>
</evidence>
<keyword evidence="2" id="KW-1185">Reference proteome</keyword>
<protein>
    <submittedName>
        <fullName evidence="1">Uncharacterized protein</fullName>
    </submittedName>
</protein>
<accession>A0A0L6CL62</accession>
<name>A0A0L6CL62_9MICO</name>
<reference evidence="2" key="1">
    <citation type="submission" date="2015-03" db="EMBL/GenBank/DDBJ databases">
        <title>Luteipulveratus halotolerans sp. nov., a novel actinobacterium (Dermacoccaceae) from Sarawak, Malaysia.</title>
        <authorList>
            <person name="Juboi H."/>
            <person name="Basik A."/>
            <person name="Shamsul S.S."/>
            <person name="Arnold P."/>
            <person name="Schmitt E.K."/>
            <person name="Sanglier J.-J."/>
            <person name="Yeo T."/>
        </authorList>
    </citation>
    <scope>NUCLEOTIDE SEQUENCE [LARGE SCALE GENOMIC DNA]</scope>
    <source>
        <strain evidence="2">C296001</strain>
    </source>
</reference>
<evidence type="ECO:0000313" key="2">
    <source>
        <dbReference type="Proteomes" id="UP000037397"/>
    </source>
</evidence>
<dbReference type="Proteomes" id="UP000037397">
    <property type="component" value="Unassembled WGS sequence"/>
</dbReference>
<dbReference type="EMBL" id="LAIR01000002">
    <property type="protein sequence ID" value="KNX38390.1"/>
    <property type="molecule type" value="Genomic_DNA"/>
</dbReference>